<evidence type="ECO:0000256" key="1">
    <source>
        <dbReference type="ARBA" id="ARBA00022723"/>
    </source>
</evidence>
<gene>
    <name evidence="8" type="ORF">HPB48_012408</name>
</gene>
<proteinExistence type="predicted"/>
<organism evidence="8 9">
    <name type="scientific">Haemaphysalis longicornis</name>
    <name type="common">Bush tick</name>
    <dbReference type="NCBI Taxonomy" id="44386"/>
    <lineage>
        <taxon>Eukaryota</taxon>
        <taxon>Metazoa</taxon>
        <taxon>Ecdysozoa</taxon>
        <taxon>Arthropoda</taxon>
        <taxon>Chelicerata</taxon>
        <taxon>Arachnida</taxon>
        <taxon>Acari</taxon>
        <taxon>Parasitiformes</taxon>
        <taxon>Ixodida</taxon>
        <taxon>Ixodoidea</taxon>
        <taxon>Ixodidae</taxon>
        <taxon>Haemaphysalinae</taxon>
        <taxon>Haemaphysalis</taxon>
    </lineage>
</organism>
<evidence type="ECO:0000256" key="2">
    <source>
        <dbReference type="ARBA" id="ARBA00022771"/>
    </source>
</evidence>
<evidence type="ECO:0000256" key="3">
    <source>
        <dbReference type="ARBA" id="ARBA00022833"/>
    </source>
</evidence>
<dbReference type="Pfam" id="PF18112">
    <property type="entry name" value="Zn-C2H2_12"/>
    <property type="match status" value="1"/>
</dbReference>
<dbReference type="CDD" id="cd21969">
    <property type="entry name" value="Zn-C2H2_TAX1BP1_rpt1"/>
    <property type="match status" value="1"/>
</dbReference>
<evidence type="ECO:0000313" key="9">
    <source>
        <dbReference type="Proteomes" id="UP000821853"/>
    </source>
</evidence>
<evidence type="ECO:0000259" key="7">
    <source>
        <dbReference type="PROSITE" id="PS51905"/>
    </source>
</evidence>
<dbReference type="OrthoDB" id="6105729at2759"/>
<accession>A0A9J6G165</accession>
<feature type="region of interest" description="Disordered" evidence="6">
    <location>
        <begin position="264"/>
        <end position="287"/>
    </location>
</feature>
<protein>
    <recommendedName>
        <fullName evidence="7">UBZ1-type domain-containing protein</fullName>
    </recommendedName>
</protein>
<evidence type="ECO:0000313" key="8">
    <source>
        <dbReference type="EMBL" id="KAH9368763.1"/>
    </source>
</evidence>
<feature type="domain" description="UBZ1-type" evidence="7">
    <location>
        <begin position="317"/>
        <end position="343"/>
    </location>
</feature>
<dbReference type="OMA" id="FPRRFSQ"/>
<sequence>MLLAAGAQELRVAMTQRRLPSTATAARDVKTGPATVADKQLMGEEHCSLQVAFEELQCHLRQSRDEIARLERVKAKLRAEVDAKNISLGYLQQKLDKRSREAEELRLKLEEESSKNAELKQQLAEAQKSHGGSFPSYPWRGGSAKQAFRYPVEVDSEDAGPEDPSVWTLDGMSQLLMARMQREMKTFEQLGREVIEDLPAGDRATFPPAEAGAQGDHPQKHPQDGSVQAGMRLIAALGAQLGTARERLLGQRAALLATLARLSGEQPKRQEERKNRPSFTGPRPSDESFRVYFTQQLSAGSPNADASPGTLPEEELERVCPICEVLFPRRISQDDFEGHVLEHLSGHAMVFEQAQ</sequence>
<keyword evidence="9" id="KW-1185">Reference proteome</keyword>
<evidence type="ECO:0000256" key="4">
    <source>
        <dbReference type="ARBA" id="ARBA00023054"/>
    </source>
</evidence>
<keyword evidence="2 5" id="KW-0863">Zinc-finger</keyword>
<comment type="caution">
    <text evidence="8">The sequence shown here is derived from an EMBL/GenBank/DDBJ whole genome shotgun (WGS) entry which is preliminary data.</text>
</comment>
<dbReference type="VEuPathDB" id="VectorBase:HLOH_062027"/>
<evidence type="ECO:0000256" key="5">
    <source>
        <dbReference type="PROSITE-ProRule" id="PRU01253"/>
    </source>
</evidence>
<reference evidence="8 9" key="1">
    <citation type="journal article" date="2020" name="Cell">
        <title>Large-Scale Comparative Analyses of Tick Genomes Elucidate Their Genetic Diversity and Vector Capacities.</title>
        <authorList>
            <consortium name="Tick Genome and Microbiome Consortium (TIGMIC)"/>
            <person name="Jia N."/>
            <person name="Wang J."/>
            <person name="Shi W."/>
            <person name="Du L."/>
            <person name="Sun Y."/>
            <person name="Zhan W."/>
            <person name="Jiang J.F."/>
            <person name="Wang Q."/>
            <person name="Zhang B."/>
            <person name="Ji P."/>
            <person name="Bell-Sakyi L."/>
            <person name="Cui X.M."/>
            <person name="Yuan T.T."/>
            <person name="Jiang B.G."/>
            <person name="Yang W.F."/>
            <person name="Lam T.T."/>
            <person name="Chang Q.C."/>
            <person name="Ding S.J."/>
            <person name="Wang X.J."/>
            <person name="Zhu J.G."/>
            <person name="Ruan X.D."/>
            <person name="Zhao L."/>
            <person name="Wei J.T."/>
            <person name="Ye R.Z."/>
            <person name="Que T.C."/>
            <person name="Du C.H."/>
            <person name="Zhou Y.H."/>
            <person name="Cheng J.X."/>
            <person name="Dai P.F."/>
            <person name="Guo W.B."/>
            <person name="Han X.H."/>
            <person name="Huang E.J."/>
            <person name="Li L.F."/>
            <person name="Wei W."/>
            <person name="Gao Y.C."/>
            <person name="Liu J.Z."/>
            <person name="Shao H.Z."/>
            <person name="Wang X."/>
            <person name="Wang C.C."/>
            <person name="Yang T.C."/>
            <person name="Huo Q.B."/>
            <person name="Li W."/>
            <person name="Chen H.Y."/>
            <person name="Chen S.E."/>
            <person name="Zhou L.G."/>
            <person name="Ni X.B."/>
            <person name="Tian J.H."/>
            <person name="Sheng Y."/>
            <person name="Liu T."/>
            <person name="Pan Y.S."/>
            <person name="Xia L.Y."/>
            <person name="Li J."/>
            <person name="Zhao F."/>
            <person name="Cao W.C."/>
        </authorList>
    </citation>
    <scope>NUCLEOTIDE SEQUENCE [LARGE SCALE GENOMIC DNA]</scope>
    <source>
        <strain evidence="8">HaeL-2018</strain>
    </source>
</reference>
<feature type="region of interest" description="Disordered" evidence="6">
    <location>
        <begin position="111"/>
        <end position="138"/>
    </location>
</feature>
<dbReference type="GO" id="GO:0008270">
    <property type="term" value="F:zinc ion binding"/>
    <property type="evidence" value="ECO:0007669"/>
    <property type="project" value="UniProtKB-KW"/>
</dbReference>
<keyword evidence="4" id="KW-0175">Coiled coil</keyword>
<dbReference type="PROSITE" id="PS51905">
    <property type="entry name" value="ZF_UBZ1"/>
    <property type="match status" value="1"/>
</dbReference>
<name>A0A9J6G165_HAELO</name>
<dbReference type="InterPro" id="IPR041641">
    <property type="entry name" value="CALCOCO1/2_Zn_UBZ1"/>
</dbReference>
<keyword evidence="3" id="KW-0862">Zinc</keyword>
<feature type="compositionally biased region" description="Basic and acidic residues" evidence="6">
    <location>
        <begin position="266"/>
        <end position="275"/>
    </location>
</feature>
<dbReference type="Proteomes" id="UP000821853">
    <property type="component" value="Chromosome 2"/>
</dbReference>
<feature type="region of interest" description="Disordered" evidence="6">
    <location>
        <begin position="198"/>
        <end position="225"/>
    </location>
</feature>
<dbReference type="EMBL" id="JABSTR010000004">
    <property type="protein sequence ID" value="KAH9368763.1"/>
    <property type="molecule type" value="Genomic_DNA"/>
</dbReference>
<dbReference type="AlphaFoldDB" id="A0A9J6G165"/>
<keyword evidence="1" id="KW-0479">Metal-binding</keyword>
<evidence type="ECO:0000256" key="6">
    <source>
        <dbReference type="SAM" id="MobiDB-lite"/>
    </source>
</evidence>
<dbReference type="Gene3D" id="6.20.250.40">
    <property type="match status" value="1"/>
</dbReference>